<dbReference type="GO" id="GO:0006629">
    <property type="term" value="P:lipid metabolic process"/>
    <property type="evidence" value="ECO:0007669"/>
    <property type="project" value="InterPro"/>
</dbReference>
<dbReference type="InterPro" id="IPR017946">
    <property type="entry name" value="PLC-like_Pdiesterase_TIM-brl"/>
</dbReference>
<proteinExistence type="inferred from homology"/>
<reference evidence="5" key="1">
    <citation type="submission" date="2016-03" db="EMBL/GenBank/DDBJ databases">
        <authorList>
            <person name="Devillers H."/>
        </authorList>
    </citation>
    <scope>NUCLEOTIDE SEQUENCE [LARGE SCALE GENOMIC DNA]</scope>
</reference>
<organism evidence="4 5">
    <name type="scientific">Lachancea dasiensis</name>
    <dbReference type="NCBI Taxonomy" id="1072105"/>
    <lineage>
        <taxon>Eukaryota</taxon>
        <taxon>Fungi</taxon>
        <taxon>Dikarya</taxon>
        <taxon>Ascomycota</taxon>
        <taxon>Saccharomycotina</taxon>
        <taxon>Saccharomycetes</taxon>
        <taxon>Saccharomycetales</taxon>
        <taxon>Saccharomycetaceae</taxon>
        <taxon>Lachancea</taxon>
    </lineage>
</organism>
<gene>
    <name evidence="4" type="ORF">LADA_0G06436G</name>
</gene>
<dbReference type="SUPFAM" id="SSF51695">
    <property type="entry name" value="PLC-like phosphodiesterases"/>
    <property type="match status" value="1"/>
</dbReference>
<dbReference type="PANTHER" id="PTHR31571:SF1">
    <property type="entry name" value="ALTERED INHERITANCE OF MITOCHONDRIA PROTEIN 6"/>
    <property type="match status" value="1"/>
</dbReference>
<evidence type="ECO:0000256" key="2">
    <source>
        <dbReference type="ARBA" id="ARBA00014286"/>
    </source>
</evidence>
<name>A0A1G4JT75_9SACH</name>
<keyword evidence="3" id="KW-0732">Signal</keyword>
<dbReference type="GO" id="GO:0008081">
    <property type="term" value="F:phosphoric diester hydrolase activity"/>
    <property type="evidence" value="ECO:0007669"/>
    <property type="project" value="InterPro"/>
</dbReference>
<dbReference type="PANTHER" id="PTHR31571">
    <property type="entry name" value="ALTERED INHERITANCE OF MITOCHONDRIA PROTEIN 6"/>
    <property type="match status" value="1"/>
</dbReference>
<comment type="similarity">
    <text evidence="1">Belongs to the AIM6 family.</text>
</comment>
<sequence length="393" mass="44446">MFRTILIGLVLVVAAFWAGATFNVGGSPVLLRLVNDDDSGTSFRNRNLGLTGYKLLDLFEKQVLTSESAEKNENVRVSKYYDEFVKFVTKGSAEQHDTICFPESSVISKLNRDVNPVFNVHSHNDYWRNLPMYEALCHGITSIEADVWLVNNSTELAVGHNKGFLDPIHRNLESLYTGPLLTMLNEVNCHQSEHNDQKYGLFYNSPETTVYLYIDFKSEDSAKTYDLLINRYLAPLIDMGYVTYLDIENQGVVWNPLTIILTGDYPTDLGVLDGEQNDGILHTNQRFVFIDAPLHRLEERHSTLSLVASASLSQLLRGCKDSEISMGLGLSSDQLQCIVPYIERAHSMSLKTRIWGVPSWPKQLNTRLLGQQAFDLHVDFLNVDDLYATAHLF</sequence>
<dbReference type="AlphaFoldDB" id="A0A1G4JT75"/>
<accession>A0A1G4JT75</accession>
<evidence type="ECO:0000256" key="3">
    <source>
        <dbReference type="ARBA" id="ARBA00022729"/>
    </source>
</evidence>
<dbReference type="OrthoDB" id="4153866at2759"/>
<dbReference type="EMBL" id="LT598457">
    <property type="protein sequence ID" value="SCU94087.1"/>
    <property type="molecule type" value="Genomic_DNA"/>
</dbReference>
<keyword evidence="5" id="KW-1185">Reference proteome</keyword>
<evidence type="ECO:0000256" key="1">
    <source>
        <dbReference type="ARBA" id="ARBA00008858"/>
    </source>
</evidence>
<dbReference type="Proteomes" id="UP000190274">
    <property type="component" value="Chromosome G"/>
</dbReference>
<protein>
    <recommendedName>
        <fullName evidence="2">Altered inheritance of mitochondria protein 6</fullName>
    </recommendedName>
</protein>
<evidence type="ECO:0000313" key="4">
    <source>
        <dbReference type="EMBL" id="SCU94087.1"/>
    </source>
</evidence>
<dbReference type="InterPro" id="IPR051236">
    <property type="entry name" value="HAT_RTT109-like"/>
</dbReference>
<evidence type="ECO:0000313" key="5">
    <source>
        <dbReference type="Proteomes" id="UP000190274"/>
    </source>
</evidence>